<name>A0A9N9CJ97_9GLOM</name>
<evidence type="ECO:0000256" key="1">
    <source>
        <dbReference type="ARBA" id="ARBA00004602"/>
    </source>
</evidence>
<feature type="domain" description="Glycosyl transferase family 1" evidence="6">
    <location>
        <begin position="495"/>
        <end position="614"/>
    </location>
</feature>
<keyword evidence="2" id="KW-0328">Glycosyltransferase</keyword>
<dbReference type="Proteomes" id="UP000789570">
    <property type="component" value="Unassembled WGS sequence"/>
</dbReference>
<keyword evidence="4" id="KW-0934">Plastid</keyword>
<dbReference type="AlphaFoldDB" id="A0A9N9CJ97"/>
<keyword evidence="4" id="KW-0035">Amyloplast</keyword>
<evidence type="ECO:0000256" key="2">
    <source>
        <dbReference type="ARBA" id="ARBA00022676"/>
    </source>
</evidence>
<evidence type="ECO:0000256" key="3">
    <source>
        <dbReference type="ARBA" id="ARBA00022679"/>
    </source>
</evidence>
<keyword evidence="3" id="KW-0808">Transferase</keyword>
<evidence type="ECO:0000256" key="4">
    <source>
        <dbReference type="ARBA" id="ARBA00023234"/>
    </source>
</evidence>
<sequence length="714" mass="81307">MKPRSRSVSPNIRVPSLLNSFHSSKKEMHFNFFQRSVRIGYRIPLLGPLLEKKGFRWVSFIILLLFGLTLFQAAITILGSLWENDKLILGTVYRLFFYEKQTYDPVPYLGLDPNVPDKLPNGTTIYHVSKEFGPATLGSMGQIVTGLAQAQANNGTYAVNVILPYYSYLRNLFKTQKFAQLEVQVRDRYGKRHPMKFIVNSFWWNITDNPDVMNSEPPKPYSIRVYVIGPPSRESDSFHSAFKANDVSEIYYSPLRDLPQEWEDIFFCKAVAELITYINTDIDTPLFDLVDTRGVDVVHIHGSSNALVIEFLKSLYLKGKVRMPKPAIVYTLHDYIEEPRYSNAIGMVQKFLDLGNYTEIKPQYFHGRRIYTSAIAIDQAQIVTFVSKLIAQEIIEGSLDFYAKELIMPSIINRAIKGEWIGITNGLDFTGFNPFNNTMLIETNSNFPRNINTFDAALLYAETIENSSQSLIITSKYSAKLHLIREGLLPYEDLNRMIVLFIGKFQYNKGLEFFQAATELLVSQDVLFIIMGQINDYPIDSLQQLVTNYPNNVIIINNIEFQTNWGILYRAAADILFVPSKTESFGLTAAEGLLFGCPIVSTGVGGLKEFLVNKTSSSMKDGYNSYLFNLLDETNIKLSINEMKAALNNSINDLKILNNNLIEKEIFIRDLIKGALRLGWNRPGGPVEMYTRTYRMALLKLRKNIDHVETLLSG</sequence>
<dbReference type="GO" id="GO:0016757">
    <property type="term" value="F:glycosyltransferase activity"/>
    <property type="evidence" value="ECO:0007669"/>
    <property type="project" value="UniProtKB-KW"/>
</dbReference>
<dbReference type="Pfam" id="PF00534">
    <property type="entry name" value="Glycos_transf_1"/>
    <property type="match status" value="1"/>
</dbReference>
<evidence type="ECO:0000313" key="8">
    <source>
        <dbReference type="EMBL" id="CAG8605281.1"/>
    </source>
</evidence>
<evidence type="ECO:0000259" key="6">
    <source>
        <dbReference type="Pfam" id="PF00534"/>
    </source>
</evidence>
<keyword evidence="5" id="KW-0472">Membrane</keyword>
<feature type="domain" description="Starch synthase catalytic" evidence="7">
    <location>
        <begin position="125"/>
        <end position="398"/>
    </location>
</feature>
<evidence type="ECO:0000313" key="9">
    <source>
        <dbReference type="Proteomes" id="UP000789570"/>
    </source>
</evidence>
<dbReference type="InterPro" id="IPR001296">
    <property type="entry name" value="Glyco_trans_1"/>
</dbReference>
<comment type="subcellular location">
    <subcellularLocation>
        <location evidence="1">Plastid</location>
        <location evidence="1">Amyloplast</location>
    </subcellularLocation>
</comment>
<protein>
    <submittedName>
        <fullName evidence="8">8159_t:CDS:1</fullName>
    </submittedName>
</protein>
<feature type="transmembrane region" description="Helical" evidence="5">
    <location>
        <begin position="57"/>
        <end position="82"/>
    </location>
</feature>
<evidence type="ECO:0000259" key="7">
    <source>
        <dbReference type="Pfam" id="PF08323"/>
    </source>
</evidence>
<organism evidence="8 9">
    <name type="scientific">Funneliformis caledonium</name>
    <dbReference type="NCBI Taxonomy" id="1117310"/>
    <lineage>
        <taxon>Eukaryota</taxon>
        <taxon>Fungi</taxon>
        <taxon>Fungi incertae sedis</taxon>
        <taxon>Mucoromycota</taxon>
        <taxon>Glomeromycotina</taxon>
        <taxon>Glomeromycetes</taxon>
        <taxon>Glomerales</taxon>
        <taxon>Glomeraceae</taxon>
        <taxon>Funneliformis</taxon>
    </lineage>
</organism>
<proteinExistence type="predicted"/>
<dbReference type="InterPro" id="IPR013534">
    <property type="entry name" value="Starch_synth_cat_dom"/>
</dbReference>
<dbReference type="PANTHER" id="PTHR45825:SF11">
    <property type="entry name" value="ALPHA AMYLASE DOMAIN-CONTAINING PROTEIN"/>
    <property type="match status" value="1"/>
</dbReference>
<dbReference type="Gene3D" id="3.40.50.2000">
    <property type="entry name" value="Glycogen Phosphorylase B"/>
    <property type="match status" value="2"/>
</dbReference>
<dbReference type="OrthoDB" id="512920at2759"/>
<dbReference type="Pfam" id="PF08323">
    <property type="entry name" value="Glyco_transf_5"/>
    <property type="match status" value="1"/>
</dbReference>
<reference evidence="8" key="1">
    <citation type="submission" date="2021-06" db="EMBL/GenBank/DDBJ databases">
        <authorList>
            <person name="Kallberg Y."/>
            <person name="Tangrot J."/>
            <person name="Rosling A."/>
        </authorList>
    </citation>
    <scope>NUCLEOTIDE SEQUENCE</scope>
    <source>
        <strain evidence="8">UK204</strain>
    </source>
</reference>
<evidence type="ECO:0000256" key="5">
    <source>
        <dbReference type="SAM" id="Phobius"/>
    </source>
</evidence>
<gene>
    <name evidence="8" type="ORF">FCALED_LOCUS8789</name>
</gene>
<dbReference type="EMBL" id="CAJVPQ010002689">
    <property type="protein sequence ID" value="CAG8605281.1"/>
    <property type="molecule type" value="Genomic_DNA"/>
</dbReference>
<dbReference type="PANTHER" id="PTHR45825">
    <property type="entry name" value="GRANULE-BOUND STARCH SYNTHASE 1, CHLOROPLASTIC/AMYLOPLASTIC"/>
    <property type="match status" value="1"/>
</dbReference>
<comment type="caution">
    <text evidence="8">The sequence shown here is derived from an EMBL/GenBank/DDBJ whole genome shotgun (WGS) entry which is preliminary data.</text>
</comment>
<dbReference type="SUPFAM" id="SSF53756">
    <property type="entry name" value="UDP-Glycosyltransferase/glycogen phosphorylase"/>
    <property type="match status" value="1"/>
</dbReference>
<keyword evidence="9" id="KW-1185">Reference proteome</keyword>
<accession>A0A9N9CJ97</accession>
<keyword evidence="5" id="KW-0812">Transmembrane</keyword>
<keyword evidence="5" id="KW-1133">Transmembrane helix</keyword>